<sequence length="160" mass="17480">MKKLAFVLGLAIVALSMVSVVFAASTEISIVPESGNHSPVQLTDPNGTLGQEFIAPQSFNTVVLPLPTWGTTTSGYTFTLRKHGPSGEIVYQEDIRNAQDNRSTIQVGDQGIGRYYAEISKPVGSIGWWTREDVYNRGAAYENGKPVLGSDRETIIRYVE</sequence>
<feature type="chain" id="PRO_5047459593" description="DUF4879 domain-containing protein" evidence="1">
    <location>
        <begin position="24"/>
        <end position="160"/>
    </location>
</feature>
<feature type="signal peptide" evidence="1">
    <location>
        <begin position="1"/>
        <end position="23"/>
    </location>
</feature>
<comment type="caution">
    <text evidence="2">The sequence shown here is derived from an EMBL/GenBank/DDBJ whole genome shotgun (WGS) entry which is preliminary data.</text>
</comment>
<reference evidence="2 3" key="1">
    <citation type="submission" date="2024-09" db="EMBL/GenBank/DDBJ databases">
        <authorList>
            <person name="Sun Q."/>
            <person name="Mori K."/>
        </authorList>
    </citation>
    <scope>NUCLEOTIDE SEQUENCE [LARGE SCALE GENOMIC DNA]</scope>
    <source>
        <strain evidence="2 3">CCM 4839</strain>
    </source>
</reference>
<name>A0ABV6JAT5_9BACL</name>
<evidence type="ECO:0000313" key="3">
    <source>
        <dbReference type="Proteomes" id="UP001589818"/>
    </source>
</evidence>
<organism evidence="2 3">
    <name type="scientific">Paenibacillus mendelii</name>
    <dbReference type="NCBI Taxonomy" id="206163"/>
    <lineage>
        <taxon>Bacteria</taxon>
        <taxon>Bacillati</taxon>
        <taxon>Bacillota</taxon>
        <taxon>Bacilli</taxon>
        <taxon>Bacillales</taxon>
        <taxon>Paenibacillaceae</taxon>
        <taxon>Paenibacillus</taxon>
    </lineage>
</organism>
<proteinExistence type="predicted"/>
<keyword evidence="3" id="KW-1185">Reference proteome</keyword>
<dbReference type="EMBL" id="JBHLVF010000028">
    <property type="protein sequence ID" value="MFC0393009.1"/>
    <property type="molecule type" value="Genomic_DNA"/>
</dbReference>
<gene>
    <name evidence="2" type="ORF">ACFFJ8_16710</name>
</gene>
<protein>
    <recommendedName>
        <fullName evidence="4">DUF4879 domain-containing protein</fullName>
    </recommendedName>
</protein>
<dbReference type="RefSeq" id="WP_204818995.1">
    <property type="nucleotide sequence ID" value="NZ_JANHOF010000016.1"/>
</dbReference>
<dbReference type="Proteomes" id="UP001589818">
    <property type="component" value="Unassembled WGS sequence"/>
</dbReference>
<keyword evidence="1" id="KW-0732">Signal</keyword>
<evidence type="ECO:0008006" key="4">
    <source>
        <dbReference type="Google" id="ProtNLM"/>
    </source>
</evidence>
<evidence type="ECO:0000256" key="1">
    <source>
        <dbReference type="SAM" id="SignalP"/>
    </source>
</evidence>
<evidence type="ECO:0000313" key="2">
    <source>
        <dbReference type="EMBL" id="MFC0393009.1"/>
    </source>
</evidence>
<accession>A0ABV6JAT5</accession>